<keyword evidence="4" id="KW-0255">Endonuclease</keyword>
<evidence type="ECO:0000259" key="15">
    <source>
        <dbReference type="SMART" id="SM00485"/>
    </source>
</evidence>
<dbReference type="PANTHER" id="PTHR11081:SF8">
    <property type="entry name" value="EXONUCLEASE 1"/>
    <property type="match status" value="1"/>
</dbReference>
<keyword evidence="11 12" id="KW-0539">Nucleus</keyword>
<comment type="caution">
    <text evidence="16">The sequence shown here is derived from an EMBL/GenBank/DDBJ whole genome shotgun (WGS) entry which is preliminary data.</text>
</comment>
<dbReference type="InterPro" id="IPR006085">
    <property type="entry name" value="XPG_DNA_repair_N"/>
</dbReference>
<keyword evidence="8 12" id="KW-0238">DNA-binding</keyword>
<proteinExistence type="inferred from homology"/>
<dbReference type="SUPFAM" id="SSF88723">
    <property type="entry name" value="PIN domain-like"/>
    <property type="match status" value="1"/>
</dbReference>
<dbReference type="Gene3D" id="1.10.150.20">
    <property type="entry name" value="5' to 3' exonuclease, C-terminal subdomain"/>
    <property type="match status" value="1"/>
</dbReference>
<dbReference type="EC" id="3.1.-.-" evidence="12"/>
<dbReference type="PANTHER" id="PTHR11081">
    <property type="entry name" value="FLAP ENDONUCLEASE FAMILY MEMBER"/>
    <property type="match status" value="1"/>
</dbReference>
<dbReference type="SMART" id="SM00484">
    <property type="entry name" value="XPGI"/>
    <property type="match status" value="1"/>
</dbReference>
<dbReference type="CDD" id="cd09857">
    <property type="entry name" value="PIN_EXO1"/>
    <property type="match status" value="1"/>
</dbReference>
<protein>
    <recommendedName>
        <fullName evidence="12">Exonuclease 1</fullName>
        <ecNumber evidence="12">3.1.-.-</ecNumber>
    </recommendedName>
</protein>
<dbReference type="InterPro" id="IPR029060">
    <property type="entry name" value="PIN-like_dom_sf"/>
</dbReference>
<feature type="domain" description="XPG N-terminal" evidence="15">
    <location>
        <begin position="1"/>
        <end position="106"/>
    </location>
</feature>
<gene>
    <name evidence="16" type="ORF">ECRASSUSDP1_LOCUS4242</name>
</gene>
<dbReference type="InterPro" id="IPR019974">
    <property type="entry name" value="XPG_CS"/>
</dbReference>
<dbReference type="PROSITE" id="PS00841">
    <property type="entry name" value="XPG_1"/>
    <property type="match status" value="1"/>
</dbReference>
<dbReference type="AlphaFoldDB" id="A0AAD1X8R2"/>
<feature type="domain" description="XPG-I" evidence="14">
    <location>
        <begin position="145"/>
        <end position="211"/>
    </location>
</feature>
<dbReference type="InterPro" id="IPR006086">
    <property type="entry name" value="XPG-I_dom"/>
</dbReference>
<evidence type="ECO:0000256" key="4">
    <source>
        <dbReference type="ARBA" id="ARBA00022759"/>
    </source>
</evidence>
<dbReference type="GO" id="GO:0005634">
    <property type="term" value="C:nucleus"/>
    <property type="evidence" value="ECO:0007669"/>
    <property type="project" value="UniProtKB-SubCell"/>
</dbReference>
<dbReference type="GO" id="GO:0006281">
    <property type="term" value="P:DNA repair"/>
    <property type="evidence" value="ECO:0007669"/>
    <property type="project" value="UniProtKB-UniRule"/>
</dbReference>
<evidence type="ECO:0000256" key="7">
    <source>
        <dbReference type="ARBA" id="ARBA00022839"/>
    </source>
</evidence>
<dbReference type="Proteomes" id="UP001295684">
    <property type="component" value="Unassembled WGS sequence"/>
</dbReference>
<evidence type="ECO:0000256" key="10">
    <source>
        <dbReference type="ARBA" id="ARBA00023204"/>
    </source>
</evidence>
<comment type="cofactor">
    <cofactor evidence="12">
        <name>Mg(2+)</name>
        <dbReference type="ChEBI" id="CHEBI:18420"/>
    </cofactor>
    <text evidence="12">Binds 2 magnesium ions per subunit. They probably participate in the reaction catalyzed by the enzyme. May bind an additional third magnesium ion after substrate binding.</text>
</comment>
<evidence type="ECO:0000256" key="1">
    <source>
        <dbReference type="ARBA" id="ARBA00004123"/>
    </source>
</evidence>
<evidence type="ECO:0000259" key="14">
    <source>
        <dbReference type="SMART" id="SM00484"/>
    </source>
</evidence>
<dbReference type="GO" id="GO:0046872">
    <property type="term" value="F:metal ion binding"/>
    <property type="evidence" value="ECO:0007669"/>
    <property type="project" value="UniProtKB-UniRule"/>
</dbReference>
<keyword evidence="10 12" id="KW-0234">DNA repair</keyword>
<evidence type="ECO:0000313" key="16">
    <source>
        <dbReference type="EMBL" id="CAI2362912.1"/>
    </source>
</evidence>
<comment type="function">
    <text evidence="12">5'-&gt;3' double-stranded DNA exonuclease which may also possess a cryptic 3'-&gt;5' double-stranded DNA exonuclease activity. Functions in DNA mismatch repair.</text>
</comment>
<dbReference type="InterPro" id="IPR036279">
    <property type="entry name" value="5-3_exonuclease_C_sf"/>
</dbReference>
<keyword evidence="17" id="KW-1185">Reference proteome</keyword>
<organism evidence="16 17">
    <name type="scientific">Euplotes crassus</name>
    <dbReference type="NCBI Taxonomy" id="5936"/>
    <lineage>
        <taxon>Eukaryota</taxon>
        <taxon>Sar</taxon>
        <taxon>Alveolata</taxon>
        <taxon>Ciliophora</taxon>
        <taxon>Intramacronucleata</taxon>
        <taxon>Spirotrichea</taxon>
        <taxon>Hypotrichia</taxon>
        <taxon>Euplotida</taxon>
        <taxon>Euplotidae</taxon>
        <taxon>Moneuplotes</taxon>
    </lineage>
</organism>
<keyword evidence="9" id="KW-0496">Mitochondrion</keyword>
<feature type="compositionally biased region" description="Polar residues" evidence="13">
    <location>
        <begin position="481"/>
        <end position="494"/>
    </location>
</feature>
<keyword evidence="7 12" id="KW-0269">Exonuclease</keyword>
<dbReference type="FunFam" id="3.40.50.1010:FF:000111">
    <property type="entry name" value="Exonuclease 1"/>
    <property type="match status" value="1"/>
</dbReference>
<comment type="similarity">
    <text evidence="12">Belongs to the XPG/RAD2 endonuclease family. EXO1 subfamily.</text>
</comment>
<dbReference type="EMBL" id="CAMPGE010004071">
    <property type="protein sequence ID" value="CAI2362912.1"/>
    <property type="molecule type" value="Genomic_DNA"/>
</dbReference>
<reference evidence="16" key="1">
    <citation type="submission" date="2023-07" db="EMBL/GenBank/DDBJ databases">
        <authorList>
            <consortium name="AG Swart"/>
            <person name="Singh M."/>
            <person name="Singh A."/>
            <person name="Seah K."/>
            <person name="Emmerich C."/>
        </authorList>
    </citation>
    <scope>NUCLEOTIDE SEQUENCE</scope>
    <source>
        <strain evidence="16">DP1</strain>
    </source>
</reference>
<dbReference type="GO" id="GO:0017108">
    <property type="term" value="F:5'-flap endonuclease activity"/>
    <property type="evidence" value="ECO:0007669"/>
    <property type="project" value="TreeGrafter"/>
</dbReference>
<evidence type="ECO:0000256" key="11">
    <source>
        <dbReference type="ARBA" id="ARBA00023242"/>
    </source>
</evidence>
<keyword evidence="12" id="KW-0460">Magnesium</keyword>
<dbReference type="GO" id="GO:0003677">
    <property type="term" value="F:DNA binding"/>
    <property type="evidence" value="ECO:0007669"/>
    <property type="project" value="UniProtKB-UniRule"/>
</dbReference>
<dbReference type="SUPFAM" id="SSF47807">
    <property type="entry name" value="5' to 3' exonuclease, C-terminal subdomain"/>
    <property type="match status" value="1"/>
</dbReference>
<feature type="region of interest" description="Disordered" evidence="13">
    <location>
        <begin position="453"/>
        <end position="516"/>
    </location>
</feature>
<evidence type="ECO:0000256" key="9">
    <source>
        <dbReference type="ARBA" id="ARBA00023128"/>
    </source>
</evidence>
<feature type="compositionally biased region" description="Polar residues" evidence="13">
    <location>
        <begin position="460"/>
        <end position="472"/>
    </location>
</feature>
<evidence type="ECO:0000256" key="6">
    <source>
        <dbReference type="ARBA" id="ARBA00022801"/>
    </source>
</evidence>
<accession>A0AAD1X8R2</accession>
<dbReference type="InterPro" id="IPR044752">
    <property type="entry name" value="PIN-like_EXO1"/>
</dbReference>
<keyword evidence="12" id="KW-0228">DNA excision</keyword>
<keyword evidence="12" id="KW-0267">Excision nuclease</keyword>
<dbReference type="SMART" id="SM00485">
    <property type="entry name" value="XPGN"/>
    <property type="match status" value="1"/>
</dbReference>
<keyword evidence="12" id="KW-0479">Metal-binding</keyword>
<dbReference type="Pfam" id="PF00867">
    <property type="entry name" value="XPG_I"/>
    <property type="match status" value="1"/>
</dbReference>
<evidence type="ECO:0000256" key="13">
    <source>
        <dbReference type="SAM" id="MobiDB-lite"/>
    </source>
</evidence>
<sequence>MGIYNLLQVLKSIQTTTSLKKYSGKTIGIDAYCWLHQGAYILSESYIQGNFEVGDEGPYKRLVKFIMNKVRQLKNYKIKPIFVFDGGRLPMKKECEKKRRDFKDSKKRELEEILKGKDLKEASKLCAQVIDITSLHAYALIDELVASGIEYYVAPYEADAQLAYLFNIGKVDAVFTEDSDLLAFGVKTAIFKRGTIEINMKNLSKTQNLDLSVVNEDEFLLLCIMSGCDYLPSIKGIGFKKAYKHFIDCGKDIKSTLTRMKIKSLPVPGGYFKDLIKAFITFKLQVVYCPQDKKMRYLSEDFDQLSDEDKILKIESLFQNISVKKKDIQAANFSKDLTFVGKPITDPVILKNLVRGRIDPMTHKLLHLNYIELNKSLSKIVPKSKTTPKIPQISKRTRKKPPKPSNNMLISHFFKQKKPEISPESSKSKNPKASNQKYKISFGPFLPLKATNRIKKSKRTSLSQDLTNSIQKMPNPFECLNKNNSSLDTASMLESQPKDSSVDLPQSPPKASKYFS</sequence>
<comment type="subcellular location">
    <subcellularLocation>
        <location evidence="1 12">Nucleus</location>
    </subcellularLocation>
</comment>
<keyword evidence="3 12" id="KW-0540">Nuclease</keyword>
<evidence type="ECO:0000256" key="2">
    <source>
        <dbReference type="ARBA" id="ARBA00022553"/>
    </source>
</evidence>
<dbReference type="Pfam" id="PF00752">
    <property type="entry name" value="XPG_N"/>
    <property type="match status" value="1"/>
</dbReference>
<dbReference type="GO" id="GO:0035312">
    <property type="term" value="F:5'-3' DNA exonuclease activity"/>
    <property type="evidence" value="ECO:0007669"/>
    <property type="project" value="UniProtKB-UniRule"/>
</dbReference>
<dbReference type="PRINTS" id="PR00853">
    <property type="entry name" value="XPGRADSUPER"/>
</dbReference>
<evidence type="ECO:0000256" key="3">
    <source>
        <dbReference type="ARBA" id="ARBA00022722"/>
    </source>
</evidence>
<evidence type="ECO:0000313" key="17">
    <source>
        <dbReference type="Proteomes" id="UP001295684"/>
    </source>
</evidence>
<name>A0AAD1X8R2_EUPCR</name>
<keyword evidence="6 12" id="KW-0378">Hydrolase</keyword>
<keyword evidence="5 12" id="KW-0227">DNA damage</keyword>
<dbReference type="Gene3D" id="3.40.50.1010">
    <property type="entry name" value="5'-nuclease"/>
    <property type="match status" value="1"/>
</dbReference>
<evidence type="ECO:0000256" key="5">
    <source>
        <dbReference type="ARBA" id="ARBA00022763"/>
    </source>
</evidence>
<feature type="region of interest" description="Disordered" evidence="13">
    <location>
        <begin position="382"/>
        <end position="436"/>
    </location>
</feature>
<dbReference type="InterPro" id="IPR006084">
    <property type="entry name" value="XPG/Rad2"/>
</dbReference>
<evidence type="ECO:0000256" key="8">
    <source>
        <dbReference type="ARBA" id="ARBA00023125"/>
    </source>
</evidence>
<evidence type="ECO:0000256" key="12">
    <source>
        <dbReference type="RuleBase" id="RU910737"/>
    </source>
</evidence>
<keyword evidence="2" id="KW-0597">Phosphoprotein</keyword>